<dbReference type="InterPro" id="IPR013087">
    <property type="entry name" value="Znf_C2H2_type"/>
</dbReference>
<dbReference type="PROSITE" id="PS50048">
    <property type="entry name" value="ZN2_CY6_FUNGAL_2"/>
    <property type="match status" value="1"/>
</dbReference>
<evidence type="ECO:0000259" key="9">
    <source>
        <dbReference type="PROSITE" id="PS50048"/>
    </source>
</evidence>
<evidence type="ECO:0000259" key="10">
    <source>
        <dbReference type="PROSITE" id="PS50157"/>
    </source>
</evidence>
<dbReference type="PANTHER" id="PTHR47660">
    <property type="entry name" value="TRANSCRIPTION FACTOR WITH C2H2 AND ZN(2)-CYS(6) DNA BINDING DOMAIN (EUROFUNG)-RELATED-RELATED"/>
    <property type="match status" value="1"/>
</dbReference>
<feature type="region of interest" description="Disordered" evidence="8">
    <location>
        <begin position="93"/>
        <end position="115"/>
    </location>
</feature>
<keyword evidence="3" id="KW-0805">Transcription regulation</keyword>
<evidence type="ECO:0000313" key="11">
    <source>
        <dbReference type="EMBL" id="KAJ5094790.1"/>
    </source>
</evidence>
<dbReference type="PROSITE" id="PS00463">
    <property type="entry name" value="ZN2_CY6_FUNGAL_1"/>
    <property type="match status" value="1"/>
</dbReference>
<feature type="region of interest" description="Disordered" evidence="8">
    <location>
        <begin position="128"/>
        <end position="155"/>
    </location>
</feature>
<dbReference type="Gene3D" id="4.10.240.10">
    <property type="entry name" value="Zn(2)-C6 fungal-type DNA-binding domain"/>
    <property type="match status" value="1"/>
</dbReference>
<proteinExistence type="predicted"/>
<evidence type="ECO:0000256" key="1">
    <source>
        <dbReference type="ARBA" id="ARBA00022723"/>
    </source>
</evidence>
<reference evidence="11" key="2">
    <citation type="journal article" date="2023" name="IMA Fungus">
        <title>Comparative genomic study of the Penicillium genus elucidates a diverse pangenome and 15 lateral gene transfer events.</title>
        <authorList>
            <person name="Petersen C."/>
            <person name="Sorensen T."/>
            <person name="Nielsen M.R."/>
            <person name="Sondergaard T.E."/>
            <person name="Sorensen J.L."/>
            <person name="Fitzpatrick D.A."/>
            <person name="Frisvad J.C."/>
            <person name="Nielsen K.L."/>
        </authorList>
    </citation>
    <scope>NUCLEOTIDE SEQUENCE</scope>
    <source>
        <strain evidence="11">IBT 30069</strain>
    </source>
</reference>
<dbReference type="GO" id="GO:0000981">
    <property type="term" value="F:DNA-binding transcription factor activity, RNA polymerase II-specific"/>
    <property type="evidence" value="ECO:0007669"/>
    <property type="project" value="InterPro"/>
</dbReference>
<dbReference type="CDD" id="cd00067">
    <property type="entry name" value="GAL4"/>
    <property type="match status" value="1"/>
</dbReference>
<keyword evidence="6" id="KW-0539">Nucleus</keyword>
<dbReference type="PROSITE" id="PS00028">
    <property type="entry name" value="ZINC_FINGER_C2H2_1"/>
    <property type="match status" value="1"/>
</dbReference>
<dbReference type="EMBL" id="JAPQKH010000006">
    <property type="protein sequence ID" value="KAJ5094790.1"/>
    <property type="molecule type" value="Genomic_DNA"/>
</dbReference>
<feature type="domain" description="C2H2-type" evidence="10">
    <location>
        <begin position="1"/>
        <end position="28"/>
    </location>
</feature>
<evidence type="ECO:0000256" key="2">
    <source>
        <dbReference type="ARBA" id="ARBA00022833"/>
    </source>
</evidence>
<evidence type="ECO:0000256" key="7">
    <source>
        <dbReference type="PROSITE-ProRule" id="PRU00042"/>
    </source>
</evidence>
<dbReference type="Proteomes" id="UP001149165">
    <property type="component" value="Unassembled WGS sequence"/>
</dbReference>
<evidence type="ECO:0000256" key="5">
    <source>
        <dbReference type="ARBA" id="ARBA00023163"/>
    </source>
</evidence>
<protein>
    <recommendedName>
        <fullName evidence="13">Transcription factor</fullName>
    </recommendedName>
</protein>
<keyword evidence="2" id="KW-0862">Zinc</keyword>
<keyword evidence="7" id="KW-0863">Zinc-finger</keyword>
<name>A0A9W9F730_9EURO</name>
<evidence type="ECO:0008006" key="13">
    <source>
        <dbReference type="Google" id="ProtNLM"/>
    </source>
</evidence>
<reference evidence="11" key="1">
    <citation type="submission" date="2022-11" db="EMBL/GenBank/DDBJ databases">
        <authorList>
            <person name="Petersen C."/>
        </authorList>
    </citation>
    <scope>NUCLEOTIDE SEQUENCE</scope>
    <source>
        <strain evidence="11">IBT 30069</strain>
    </source>
</reference>
<organism evidence="11 12">
    <name type="scientific">Penicillium angulare</name>
    <dbReference type="NCBI Taxonomy" id="116970"/>
    <lineage>
        <taxon>Eukaryota</taxon>
        <taxon>Fungi</taxon>
        <taxon>Dikarya</taxon>
        <taxon>Ascomycota</taxon>
        <taxon>Pezizomycotina</taxon>
        <taxon>Eurotiomycetes</taxon>
        <taxon>Eurotiomycetidae</taxon>
        <taxon>Eurotiales</taxon>
        <taxon>Aspergillaceae</taxon>
        <taxon>Penicillium</taxon>
    </lineage>
</organism>
<dbReference type="SMART" id="SM00066">
    <property type="entry name" value="GAL4"/>
    <property type="match status" value="1"/>
</dbReference>
<dbReference type="InterPro" id="IPR036864">
    <property type="entry name" value="Zn2-C6_fun-type_DNA-bd_sf"/>
</dbReference>
<dbReference type="SMART" id="SM00355">
    <property type="entry name" value="ZnF_C2H2"/>
    <property type="match status" value="2"/>
</dbReference>
<dbReference type="GO" id="GO:0008270">
    <property type="term" value="F:zinc ion binding"/>
    <property type="evidence" value="ECO:0007669"/>
    <property type="project" value="UniProtKB-KW"/>
</dbReference>
<dbReference type="InterPro" id="IPR001138">
    <property type="entry name" value="Zn2Cys6_DnaBD"/>
</dbReference>
<dbReference type="InterPro" id="IPR036236">
    <property type="entry name" value="Znf_C2H2_sf"/>
</dbReference>
<dbReference type="SUPFAM" id="SSF57667">
    <property type="entry name" value="beta-beta-alpha zinc fingers"/>
    <property type="match status" value="1"/>
</dbReference>
<accession>A0A9W9F730</accession>
<dbReference type="SUPFAM" id="SSF57701">
    <property type="entry name" value="Zn2/Cys6 DNA-binding domain"/>
    <property type="match status" value="1"/>
</dbReference>
<feature type="domain" description="Zn(2)-C6 fungal-type" evidence="9">
    <location>
        <begin position="62"/>
        <end position="91"/>
    </location>
</feature>
<keyword evidence="4" id="KW-0238">DNA-binding</keyword>
<dbReference type="PANTHER" id="PTHR47660:SF2">
    <property type="entry name" value="TRANSCRIPTION FACTOR WITH C2H2 AND ZN(2)-CYS(6) DNA BINDING DOMAIN (EUROFUNG)"/>
    <property type="match status" value="1"/>
</dbReference>
<evidence type="ECO:0000256" key="3">
    <source>
        <dbReference type="ARBA" id="ARBA00023015"/>
    </source>
</evidence>
<keyword evidence="12" id="KW-1185">Reference proteome</keyword>
<sequence length="386" mass="43547">MECHYCPEKFNRREHLERHLRRHSGARPFTCPLCSRSFPRRHVTTHGAEAEGVLARTRGAAACQACSKDKVKCSGGNPCIRCQDKGRSCVQRKGNRASNVRPSQSRNRQAQLRDSDLDVSVSLIGDAVQGSSPMSQLPAGPSNFDPSANGPIGSQNDFATIEMSADFPWALDYAYFFPESYLGLEQSRTESLTHLDYLPFPSDSTAPISQHRIIDASHPQAHLPSEEPSPLRRRVLTEQHLCQPETPALFSPLATQLTDDDIIMAENFGHVRPYLDDAYQAIFAFYSQQTDRRFKGLPFPDPTVFNSFIQLFYEYFDEQLSFIHPSSLEQNDTPWILVLAVASVGCQYTKAFKRCNYASTLTELLRVSLPIDVRNNWFHEILSFGH</sequence>
<dbReference type="PROSITE" id="PS50157">
    <property type="entry name" value="ZINC_FINGER_C2H2_2"/>
    <property type="match status" value="1"/>
</dbReference>
<dbReference type="OrthoDB" id="1405595at2759"/>
<comment type="caution">
    <text evidence="11">The sequence shown here is derived from an EMBL/GenBank/DDBJ whole genome shotgun (WGS) entry which is preliminary data.</text>
</comment>
<gene>
    <name evidence="11" type="ORF">N7456_010651</name>
</gene>
<dbReference type="Pfam" id="PF00096">
    <property type="entry name" value="zf-C2H2"/>
    <property type="match status" value="1"/>
</dbReference>
<feature type="compositionally biased region" description="Polar residues" evidence="8">
    <location>
        <begin position="96"/>
        <end position="110"/>
    </location>
</feature>
<evidence type="ECO:0000256" key="4">
    <source>
        <dbReference type="ARBA" id="ARBA00023125"/>
    </source>
</evidence>
<dbReference type="AlphaFoldDB" id="A0A9W9F730"/>
<keyword evidence="5" id="KW-0804">Transcription</keyword>
<keyword evidence="1" id="KW-0479">Metal-binding</keyword>
<dbReference type="Gene3D" id="3.30.160.60">
    <property type="entry name" value="Classic Zinc Finger"/>
    <property type="match status" value="1"/>
</dbReference>
<evidence type="ECO:0000256" key="6">
    <source>
        <dbReference type="ARBA" id="ARBA00023242"/>
    </source>
</evidence>
<dbReference type="Pfam" id="PF00172">
    <property type="entry name" value="Zn_clus"/>
    <property type="match status" value="1"/>
</dbReference>
<evidence type="ECO:0000256" key="8">
    <source>
        <dbReference type="SAM" id="MobiDB-lite"/>
    </source>
</evidence>
<dbReference type="GO" id="GO:0003677">
    <property type="term" value="F:DNA binding"/>
    <property type="evidence" value="ECO:0007669"/>
    <property type="project" value="UniProtKB-KW"/>
</dbReference>
<evidence type="ECO:0000313" key="12">
    <source>
        <dbReference type="Proteomes" id="UP001149165"/>
    </source>
</evidence>